<evidence type="ECO:0000256" key="12">
    <source>
        <dbReference type="ARBA" id="ARBA00047811"/>
    </source>
</evidence>
<keyword evidence="4" id="KW-0597">Phosphoprotein</keyword>
<gene>
    <name evidence="18 21" type="primary">cdc2</name>
    <name evidence="21" type="synonym">CdkA:4</name>
    <name evidence="21" type="synonym">LOC107799146</name>
</gene>
<dbReference type="Gene3D" id="1.10.510.10">
    <property type="entry name" value="Transferase(Phosphotransferase) domain 1"/>
    <property type="match status" value="1"/>
</dbReference>
<evidence type="ECO:0000256" key="14">
    <source>
        <dbReference type="ARBA" id="ARBA00060328"/>
    </source>
</evidence>
<dbReference type="Gene3D" id="3.30.200.20">
    <property type="entry name" value="Phosphorylase Kinase, domain 1"/>
    <property type="match status" value="1"/>
</dbReference>
<evidence type="ECO:0000256" key="8">
    <source>
        <dbReference type="ARBA" id="ARBA00022776"/>
    </source>
</evidence>
<dbReference type="AlphaFoldDB" id="Q40482"/>
<keyword evidence="20" id="KW-1185">Reference proteome</keyword>
<evidence type="ECO:0000256" key="1">
    <source>
        <dbReference type="ARBA" id="ARBA00006485"/>
    </source>
</evidence>
<keyword evidence="8" id="KW-0498">Mitosis</keyword>
<evidence type="ECO:0000256" key="11">
    <source>
        <dbReference type="ARBA" id="ARBA00023306"/>
    </source>
</evidence>
<dbReference type="InterPro" id="IPR011009">
    <property type="entry name" value="Kinase-like_dom_sf"/>
</dbReference>
<evidence type="ECO:0000313" key="19">
    <source>
        <dbReference type="Proteomes" id="UP000084051"/>
    </source>
</evidence>
<evidence type="ECO:0000256" key="15">
    <source>
        <dbReference type="PROSITE-ProRule" id="PRU10141"/>
    </source>
</evidence>
<dbReference type="EC" id="2.7.11.22" evidence="2"/>
<keyword evidence="11" id="KW-0131">Cell cycle</keyword>
<dbReference type="RefSeq" id="NP_001312591.1">
    <property type="nucleotide sequence ID" value="NM_001325662.1"/>
</dbReference>
<dbReference type="GeneID" id="107799146"/>
<dbReference type="PROSITE" id="PS50011">
    <property type="entry name" value="PROTEIN_KINASE_DOM"/>
    <property type="match status" value="1"/>
</dbReference>
<dbReference type="OrthoDB" id="1732493at2759"/>
<evidence type="ECO:0000256" key="7">
    <source>
        <dbReference type="ARBA" id="ARBA00022741"/>
    </source>
</evidence>
<reference evidence="21" key="4">
    <citation type="submission" date="2025-04" db="UniProtKB">
        <authorList>
            <consortium name="RefSeq"/>
        </authorList>
    </citation>
    <scope>IDENTIFICATION</scope>
</reference>
<keyword evidence="10 15" id="KW-0067">ATP-binding</keyword>
<dbReference type="InterPro" id="IPR017441">
    <property type="entry name" value="Protein_kinase_ATP_BS"/>
</dbReference>
<dbReference type="InterPro" id="IPR008271">
    <property type="entry name" value="Ser/Thr_kinase_AS"/>
</dbReference>
<feature type="binding site" evidence="15">
    <location>
        <position position="33"/>
    </location>
    <ligand>
        <name>ATP</name>
        <dbReference type="ChEBI" id="CHEBI:30616"/>
    </ligand>
</feature>
<dbReference type="CDD" id="cd07835">
    <property type="entry name" value="STKc_CDK1_CdkB_like"/>
    <property type="match status" value="1"/>
</dbReference>
<evidence type="ECO:0000313" key="18">
    <source>
        <dbReference type="EMBL" id="AAB02567.1"/>
    </source>
</evidence>
<evidence type="ECO:0000313" key="21">
    <source>
        <dbReference type="RefSeq" id="NP_001312591.1"/>
    </source>
</evidence>
<dbReference type="Proteomes" id="UP000790787">
    <property type="component" value="Chromosome 1"/>
</dbReference>
<evidence type="ECO:0000259" key="17">
    <source>
        <dbReference type="PROSITE" id="PS50011"/>
    </source>
</evidence>
<comment type="similarity">
    <text evidence="1">Belongs to the protein kinase superfamily. CMGC Ser/Thr protein kinase family. CDC2/CDKX subfamily.</text>
</comment>
<evidence type="ECO:0000256" key="16">
    <source>
        <dbReference type="RuleBase" id="RU000304"/>
    </source>
</evidence>
<evidence type="ECO:0000256" key="5">
    <source>
        <dbReference type="ARBA" id="ARBA00022618"/>
    </source>
</evidence>
<evidence type="ECO:0000256" key="3">
    <source>
        <dbReference type="ARBA" id="ARBA00022527"/>
    </source>
</evidence>
<dbReference type="InterPro" id="IPR000719">
    <property type="entry name" value="Prot_kinase_dom"/>
</dbReference>
<organism evidence="18">
    <name type="scientific">Nicotiana tabacum</name>
    <name type="common">Common tobacco</name>
    <dbReference type="NCBI Taxonomy" id="4097"/>
    <lineage>
        <taxon>Eukaryota</taxon>
        <taxon>Viridiplantae</taxon>
        <taxon>Streptophyta</taxon>
        <taxon>Embryophyta</taxon>
        <taxon>Tracheophyta</taxon>
        <taxon>Spermatophyta</taxon>
        <taxon>Magnoliopsida</taxon>
        <taxon>eudicotyledons</taxon>
        <taxon>Gunneridae</taxon>
        <taxon>Pentapetalae</taxon>
        <taxon>asterids</taxon>
        <taxon>lamiids</taxon>
        <taxon>Solanales</taxon>
        <taxon>Solanaceae</taxon>
        <taxon>Nicotianoideae</taxon>
        <taxon>Nicotianeae</taxon>
        <taxon>Nicotiana</taxon>
    </lineage>
</organism>
<evidence type="ECO:0000256" key="13">
    <source>
        <dbReference type="ARBA" id="ARBA00048367"/>
    </source>
</evidence>
<dbReference type="FunFam" id="1.10.510.10:FF:000280">
    <property type="entry name" value="Cell division control protein 2 homolog"/>
    <property type="match status" value="1"/>
</dbReference>
<dbReference type="GO" id="GO:0005524">
    <property type="term" value="F:ATP binding"/>
    <property type="evidence" value="ECO:0007669"/>
    <property type="project" value="UniProtKB-UniRule"/>
</dbReference>
<dbReference type="SMR" id="Q40482"/>
<proteinExistence type="evidence at transcript level"/>
<evidence type="ECO:0000256" key="10">
    <source>
        <dbReference type="ARBA" id="ARBA00022840"/>
    </source>
</evidence>
<dbReference type="SMART" id="SM00220">
    <property type="entry name" value="S_TKc"/>
    <property type="match status" value="1"/>
</dbReference>
<dbReference type="EMBL" id="L77082">
    <property type="protein sequence ID" value="AAB02567.1"/>
    <property type="molecule type" value="mRNA"/>
</dbReference>
<accession>Q40482</accession>
<dbReference type="PROSITE" id="PS00108">
    <property type="entry name" value="PROTEIN_KINASE_ST"/>
    <property type="match status" value="1"/>
</dbReference>
<evidence type="ECO:0000256" key="4">
    <source>
        <dbReference type="ARBA" id="ARBA00022553"/>
    </source>
</evidence>
<keyword evidence="5" id="KW-0132">Cell division</keyword>
<evidence type="ECO:0000256" key="6">
    <source>
        <dbReference type="ARBA" id="ARBA00022679"/>
    </source>
</evidence>
<name>Q40482_TOBAC</name>
<keyword evidence="9" id="KW-0418">Kinase</keyword>
<dbReference type="Pfam" id="PF00069">
    <property type="entry name" value="Pkinase"/>
    <property type="match status" value="1"/>
</dbReference>
<reference evidence="19" key="3">
    <citation type="journal article" date="2014" name="Nat. Commun.">
        <title>The tobacco genome sequence and its comparison with those of tomato and potato.</title>
        <authorList>
            <person name="Sierro N."/>
            <person name="Battey J.N."/>
            <person name="Ouadi S."/>
            <person name="Bakaher N."/>
            <person name="Bovet L."/>
            <person name="Willig A."/>
            <person name="Goepfert S."/>
            <person name="Peitsch M.C."/>
            <person name="Ivanov N.V."/>
        </authorList>
    </citation>
    <scope>NUCLEOTIDE SEQUENCE [LARGE SCALE GENOMIC DNA]</scope>
    <source>
        <strain evidence="19">cv. TN90</strain>
    </source>
</reference>
<comment type="function">
    <text evidence="14">Plays a key role in the control of the eukaryotic cell cycle.</text>
</comment>
<keyword evidence="3 16" id="KW-0723">Serine/threonine-protein kinase</keyword>
<dbReference type="GO" id="GO:0004693">
    <property type="term" value="F:cyclin-dependent protein serine/threonine kinase activity"/>
    <property type="evidence" value="ECO:0007669"/>
    <property type="project" value="UniProtKB-EC"/>
</dbReference>
<dbReference type="PANTHER" id="PTHR24056">
    <property type="entry name" value="CELL DIVISION PROTEIN KINASE"/>
    <property type="match status" value="1"/>
</dbReference>
<keyword evidence="6" id="KW-0808">Transferase</keyword>
<reference evidence="21" key="2">
    <citation type="journal article" date="2001" name="Plant Physiol.">
        <title>Cell cycle regulation of cyclin-dependent kinases in tobacco cultivar Bright Yellow-2 cells.</title>
        <authorList>
            <person name="Sorrell D.A."/>
            <person name="Menges M."/>
            <person name="Healy J.M."/>
            <person name="Deveaux Y."/>
            <person name="Amano C."/>
            <person name="Su Y."/>
            <person name="Nakagami H."/>
            <person name="Shinmyo A."/>
            <person name="Doonan J.H."/>
            <person name="Sekine M."/>
            <person name="Murray J.A."/>
        </authorList>
    </citation>
    <scope>NUCLEOTIDE SEQUENCE</scope>
</reference>
<keyword evidence="7 15" id="KW-0547">Nucleotide-binding</keyword>
<reference evidence="18" key="1">
    <citation type="submission" date="1996-06" db="EMBL/GenBank/DDBJ databases">
        <title>Isolation and characterization of a full-length cDNA, named NTcdc2-1, encoding for a cdc2 protein homologue in tobacco.</title>
        <authorList>
            <person name="Qin L.-X."/>
            <person name="Perennes C."/>
            <person name="Bergounioux C."/>
        </authorList>
    </citation>
    <scope>NUCLEOTIDE SEQUENCE</scope>
    <source>
        <strain evidence="18">Xanthi</strain>
    </source>
</reference>
<feature type="domain" description="Protein kinase" evidence="17">
    <location>
        <begin position="4"/>
        <end position="287"/>
    </location>
</feature>
<comment type="catalytic activity">
    <reaction evidence="13">
        <text>L-seryl-[protein] + ATP = O-phospho-L-seryl-[protein] + ADP + H(+)</text>
        <dbReference type="Rhea" id="RHEA:17989"/>
        <dbReference type="Rhea" id="RHEA-COMP:9863"/>
        <dbReference type="Rhea" id="RHEA-COMP:11604"/>
        <dbReference type="ChEBI" id="CHEBI:15378"/>
        <dbReference type="ChEBI" id="CHEBI:29999"/>
        <dbReference type="ChEBI" id="CHEBI:30616"/>
        <dbReference type="ChEBI" id="CHEBI:83421"/>
        <dbReference type="ChEBI" id="CHEBI:456216"/>
        <dbReference type="EC" id="2.7.11.22"/>
    </reaction>
</comment>
<protein>
    <recommendedName>
        <fullName evidence="2">cyclin-dependent kinase</fullName>
        <ecNumber evidence="2">2.7.11.22</ecNumber>
    </recommendedName>
</protein>
<dbReference type="FunFam" id="3.30.200.20:FF:000187">
    <property type="entry name" value="Cell division control protein 2"/>
    <property type="match status" value="1"/>
</dbReference>
<comment type="catalytic activity">
    <reaction evidence="12">
        <text>L-threonyl-[protein] + ATP = O-phospho-L-threonyl-[protein] + ADP + H(+)</text>
        <dbReference type="Rhea" id="RHEA:46608"/>
        <dbReference type="Rhea" id="RHEA-COMP:11060"/>
        <dbReference type="Rhea" id="RHEA-COMP:11605"/>
        <dbReference type="ChEBI" id="CHEBI:15378"/>
        <dbReference type="ChEBI" id="CHEBI:30013"/>
        <dbReference type="ChEBI" id="CHEBI:30616"/>
        <dbReference type="ChEBI" id="CHEBI:61977"/>
        <dbReference type="ChEBI" id="CHEBI:456216"/>
        <dbReference type="EC" id="2.7.11.22"/>
    </reaction>
</comment>
<evidence type="ECO:0000313" key="20">
    <source>
        <dbReference type="Proteomes" id="UP000790787"/>
    </source>
</evidence>
<dbReference type="SUPFAM" id="SSF56112">
    <property type="entry name" value="Protein kinase-like (PK-like)"/>
    <property type="match status" value="1"/>
</dbReference>
<sequence length="294" mass="33874">MDQYEKVEKIGEGTYGVVYKARDRVTNETIALKKIRLEQEDEGVPSTAIREISLLKEMQHANIVRLQDVVHSEKRLYLVFEYLDLDLKKHMDSSPEFSKDPRLVKMFLYQILRGIAYCHSHRVLHRDLKPQNLLIDRRTNALKLADFGLARAFGIPVRTFTHEVVTLWYRAPEILLGTRHYSTPVDVWSVGCIFAEMVTQRPLFPGDSEIDELFKIFRVMGTPNEDTWPGVTTLPDFKSAFPKWPSKDLATIVPNLDGAGLDLLDKTSRLDPSKRITARNALEHEYFKDIGYVP</sequence>
<dbReference type="PANTHER" id="PTHR24056:SF548">
    <property type="entry name" value="CYCLIN-DEPENDENT KINASE A-1"/>
    <property type="match status" value="1"/>
</dbReference>
<dbReference type="InterPro" id="IPR050108">
    <property type="entry name" value="CDK"/>
</dbReference>
<dbReference type="PROSITE" id="PS00107">
    <property type="entry name" value="PROTEIN_KINASE_ATP"/>
    <property type="match status" value="1"/>
</dbReference>
<dbReference type="KEGG" id="nta:107799146"/>
<evidence type="ECO:0000256" key="9">
    <source>
        <dbReference type="ARBA" id="ARBA00022777"/>
    </source>
</evidence>
<dbReference type="GO" id="GO:0051301">
    <property type="term" value="P:cell division"/>
    <property type="evidence" value="ECO:0007669"/>
    <property type="project" value="UniProtKB-KW"/>
</dbReference>
<evidence type="ECO:0000256" key="2">
    <source>
        <dbReference type="ARBA" id="ARBA00012425"/>
    </source>
</evidence>